<evidence type="ECO:0000313" key="2">
    <source>
        <dbReference type="Proteomes" id="UP000183557"/>
    </source>
</evidence>
<sequence length="74" mass="8827">MELHQFLKDEKYISAKFSFSNGKRVRLLLNEVSSDNELFEYLDIPPILVKYFPYERIILLGCEELNSPIRVKLY</sequence>
<reference evidence="2" key="1">
    <citation type="submission" date="2016-10" db="EMBL/GenBank/DDBJ databases">
        <authorList>
            <person name="Varghese N."/>
            <person name="Submissions S."/>
        </authorList>
    </citation>
    <scope>NUCLEOTIDE SEQUENCE [LARGE SCALE GENOMIC DNA]</scope>
    <source>
        <strain evidence="2">CGMCC 1.3704</strain>
    </source>
</reference>
<proteinExistence type="predicted"/>
<dbReference type="EMBL" id="FOSB01000015">
    <property type="protein sequence ID" value="SFK49200.1"/>
    <property type="molecule type" value="Genomic_DNA"/>
</dbReference>
<dbReference type="AlphaFoldDB" id="A0A1I3ZZ41"/>
<accession>A0A1I3ZZ41</accession>
<gene>
    <name evidence="1" type="ORF">SAMN04487936_11559</name>
</gene>
<protein>
    <submittedName>
        <fullName evidence="1">Uncharacterized protein</fullName>
    </submittedName>
</protein>
<name>A0A1I3ZZ41_HALDA</name>
<evidence type="ECO:0000313" key="1">
    <source>
        <dbReference type="EMBL" id="SFK49200.1"/>
    </source>
</evidence>
<dbReference type="Proteomes" id="UP000183557">
    <property type="component" value="Unassembled WGS sequence"/>
</dbReference>
<keyword evidence="2" id="KW-1185">Reference proteome</keyword>
<organism evidence="1 2">
    <name type="scientific">Halobacillus dabanensis</name>
    <dbReference type="NCBI Taxonomy" id="240302"/>
    <lineage>
        <taxon>Bacteria</taxon>
        <taxon>Bacillati</taxon>
        <taxon>Bacillota</taxon>
        <taxon>Bacilli</taxon>
        <taxon>Bacillales</taxon>
        <taxon>Bacillaceae</taxon>
        <taxon>Halobacillus</taxon>
    </lineage>
</organism>